<dbReference type="Gene3D" id="2.40.70.10">
    <property type="entry name" value="Acid Proteases"/>
    <property type="match status" value="1"/>
</dbReference>
<sequence length="161" mass="18333">MEKKTHPQDLPVIGWREKLCLPQLNIPEIKVKIDTGARSSALHAFNVETFKDNGKIKVRFQVHPYQRNTHHTVIAEAELIDEREVRNSGGHAQLRPVIHTIVELGGKLWPIELTLTNRDVMGFRMLLGRQAVRHRFLVDAGGSFLQSKTGSKQQKQDGEKE</sequence>
<comment type="caution">
    <text evidence="2">The sequence shown here is derived from an EMBL/GenBank/DDBJ whole genome shotgun (WGS) entry which is preliminary data.</text>
</comment>
<keyword evidence="2" id="KW-0645">Protease</keyword>
<dbReference type="SUPFAM" id="SSF50630">
    <property type="entry name" value="Acid proteases"/>
    <property type="match status" value="1"/>
</dbReference>
<reference evidence="2" key="1">
    <citation type="submission" date="2021-02" db="EMBL/GenBank/DDBJ databases">
        <title>Metagenome analyses of Stigonema ocellatum DSM 106950, Chlorogloea purpurea SAG 13.99 and Gomphosphaeria aponina DSM 107014.</title>
        <authorList>
            <person name="Marter P."/>
            <person name="Huang S."/>
        </authorList>
    </citation>
    <scope>NUCLEOTIDE SEQUENCE</scope>
    <source>
        <strain evidence="2">JP213</strain>
    </source>
</reference>
<evidence type="ECO:0000259" key="1">
    <source>
        <dbReference type="Pfam" id="PF05618"/>
    </source>
</evidence>
<name>A0A941JSW1_9CHRO</name>
<feature type="domain" description="Retropepsin-like aspartic endopeptidase" evidence="1">
    <location>
        <begin position="12"/>
        <end position="148"/>
    </location>
</feature>
<dbReference type="EMBL" id="JADQBC010000032">
    <property type="protein sequence ID" value="MBR8827487.1"/>
    <property type="molecule type" value="Genomic_DNA"/>
</dbReference>
<accession>A0A941JSW1</accession>
<dbReference type="PANTHER" id="PTHR38037:SF1">
    <property type="entry name" value="ATP-DEPENDENT ZINC PROTEASE DOMAIN-CONTAINING PROTEIN-RELATED"/>
    <property type="match status" value="1"/>
</dbReference>
<dbReference type="GO" id="GO:0008233">
    <property type="term" value="F:peptidase activity"/>
    <property type="evidence" value="ECO:0007669"/>
    <property type="project" value="UniProtKB-KW"/>
</dbReference>
<keyword evidence="2" id="KW-0378">Hydrolase</keyword>
<dbReference type="Pfam" id="PF05618">
    <property type="entry name" value="Zn_protease"/>
    <property type="match status" value="1"/>
</dbReference>
<evidence type="ECO:0000313" key="2">
    <source>
        <dbReference type="EMBL" id="MBR8827487.1"/>
    </source>
</evidence>
<dbReference type="AlphaFoldDB" id="A0A941JSW1"/>
<dbReference type="PANTHER" id="PTHR38037">
    <property type="entry name" value="ZN_PROTEASE DOMAIN-CONTAINING PROTEIN"/>
    <property type="match status" value="1"/>
</dbReference>
<evidence type="ECO:0000313" key="3">
    <source>
        <dbReference type="Proteomes" id="UP000767446"/>
    </source>
</evidence>
<dbReference type="InterPro" id="IPR008503">
    <property type="entry name" value="Asp_endopeptidase"/>
</dbReference>
<gene>
    <name evidence="2" type="ORF">DSM107014_06195</name>
</gene>
<organism evidence="2 3">
    <name type="scientific">Gomphosphaeria aponina SAG 52.96 = DSM 107014</name>
    <dbReference type="NCBI Taxonomy" id="1521640"/>
    <lineage>
        <taxon>Bacteria</taxon>
        <taxon>Bacillati</taxon>
        <taxon>Cyanobacteriota</taxon>
        <taxon>Cyanophyceae</taxon>
        <taxon>Oscillatoriophycideae</taxon>
        <taxon>Chroococcales</taxon>
        <taxon>Gomphosphaeriaceae</taxon>
        <taxon>Gomphosphaeria</taxon>
    </lineage>
</organism>
<protein>
    <submittedName>
        <fullName evidence="2">ATP-dependent zinc protease</fullName>
    </submittedName>
</protein>
<dbReference type="Proteomes" id="UP000767446">
    <property type="component" value="Unassembled WGS sequence"/>
</dbReference>
<dbReference type="InterPro" id="IPR021109">
    <property type="entry name" value="Peptidase_aspartic_dom_sf"/>
</dbReference>
<dbReference type="GO" id="GO:0006508">
    <property type="term" value="P:proteolysis"/>
    <property type="evidence" value="ECO:0007669"/>
    <property type="project" value="UniProtKB-KW"/>
</dbReference>
<proteinExistence type="predicted"/>